<name>A0A314UJU7_PRUYE</name>
<proteinExistence type="predicted"/>
<evidence type="ECO:0000313" key="2">
    <source>
        <dbReference type="Proteomes" id="UP000250321"/>
    </source>
</evidence>
<protein>
    <submittedName>
        <fullName evidence="1">Uncharacterized protein</fullName>
    </submittedName>
</protein>
<gene>
    <name evidence="1" type="ORF">Pyn_18379</name>
</gene>
<accession>A0A314UJU7</accession>
<comment type="caution">
    <text evidence="1">The sequence shown here is derived from an EMBL/GenBank/DDBJ whole genome shotgun (WGS) entry which is preliminary data.</text>
</comment>
<dbReference type="AlphaFoldDB" id="A0A314UJU7"/>
<sequence length="59" mass="6489">MELEGMRIKAKHPWGKADPEETEYLLGSAKSADCGHPSGATSGYDSMQIQMLMPYDDGR</sequence>
<reference evidence="1 2" key="1">
    <citation type="submission" date="2018-02" db="EMBL/GenBank/DDBJ databases">
        <title>Draft genome of wild Prunus yedoensis var. nudiflora.</title>
        <authorList>
            <person name="Baek S."/>
            <person name="Kim J.-H."/>
            <person name="Choi K."/>
            <person name="Kim G.-B."/>
            <person name="Cho A."/>
            <person name="Jang H."/>
            <person name="Shin C.-H."/>
            <person name="Yu H.-J."/>
            <person name="Mun J.-H."/>
        </authorList>
    </citation>
    <scope>NUCLEOTIDE SEQUENCE [LARGE SCALE GENOMIC DNA]</scope>
    <source>
        <strain evidence="2">cv. Jeju island</strain>
        <tissue evidence="1">Leaf</tissue>
    </source>
</reference>
<organism evidence="1 2">
    <name type="scientific">Prunus yedoensis var. nudiflora</name>
    <dbReference type="NCBI Taxonomy" id="2094558"/>
    <lineage>
        <taxon>Eukaryota</taxon>
        <taxon>Viridiplantae</taxon>
        <taxon>Streptophyta</taxon>
        <taxon>Embryophyta</taxon>
        <taxon>Tracheophyta</taxon>
        <taxon>Spermatophyta</taxon>
        <taxon>Magnoliopsida</taxon>
        <taxon>eudicotyledons</taxon>
        <taxon>Gunneridae</taxon>
        <taxon>Pentapetalae</taxon>
        <taxon>rosids</taxon>
        <taxon>fabids</taxon>
        <taxon>Rosales</taxon>
        <taxon>Rosaceae</taxon>
        <taxon>Amygdaloideae</taxon>
        <taxon>Amygdaleae</taxon>
        <taxon>Prunus</taxon>
    </lineage>
</organism>
<keyword evidence="2" id="KW-1185">Reference proteome</keyword>
<dbReference type="OrthoDB" id="1174651at2759"/>
<dbReference type="Proteomes" id="UP000250321">
    <property type="component" value="Unassembled WGS sequence"/>
</dbReference>
<evidence type="ECO:0000313" key="1">
    <source>
        <dbReference type="EMBL" id="PQM37238.1"/>
    </source>
</evidence>
<dbReference type="EMBL" id="PJQY01003477">
    <property type="protein sequence ID" value="PQM37238.1"/>
    <property type="molecule type" value="Genomic_DNA"/>
</dbReference>